<dbReference type="GO" id="GO:0008033">
    <property type="term" value="P:tRNA processing"/>
    <property type="evidence" value="ECO:0007669"/>
    <property type="project" value="TreeGrafter"/>
</dbReference>
<keyword evidence="2" id="KW-1185">Reference proteome</keyword>
<gene>
    <name evidence="1" type="primary">ADAT1</name>
</gene>
<accession>A0A7N4V5Z3</accession>
<name>A0A7N4V5Z3_SARHA</name>
<sequence>MEARASAQIMWTADEIAHLCYTHYSTRLPKQGKPEPDREWTLLAAVVKVNSTAGGSGDPRDKSSQVTKEVVSMGTGTKCIGLSKMRKSGQWAHQRQWA</sequence>
<dbReference type="GeneTree" id="ENSGT00940000157942"/>
<dbReference type="GO" id="GO:0008251">
    <property type="term" value="F:tRNA-specific adenosine deaminase activity"/>
    <property type="evidence" value="ECO:0007669"/>
    <property type="project" value="TreeGrafter"/>
</dbReference>
<reference evidence="1" key="3">
    <citation type="submission" date="2025-09" db="UniProtKB">
        <authorList>
            <consortium name="Ensembl"/>
        </authorList>
    </citation>
    <scope>IDENTIFICATION</scope>
</reference>
<dbReference type="Ensembl" id="ENSSHAT00000048785.1">
    <property type="protein sequence ID" value="ENSSHAP00000041838.1"/>
    <property type="gene ID" value="ENSSHAG00000002356.2"/>
</dbReference>
<reference evidence="1" key="2">
    <citation type="submission" date="2025-08" db="UniProtKB">
        <authorList>
            <consortium name="Ensembl"/>
        </authorList>
    </citation>
    <scope>IDENTIFICATION</scope>
</reference>
<reference evidence="1 2" key="1">
    <citation type="journal article" date="2011" name="Proc. Natl. Acad. Sci. U.S.A.">
        <title>Genetic diversity and population structure of the endangered marsupial Sarcophilus harrisii (Tasmanian devil).</title>
        <authorList>
            <person name="Miller W."/>
            <person name="Hayes V.M."/>
            <person name="Ratan A."/>
            <person name="Petersen D.C."/>
            <person name="Wittekindt N.E."/>
            <person name="Miller J."/>
            <person name="Walenz B."/>
            <person name="Knight J."/>
            <person name="Qi J."/>
            <person name="Zhao F."/>
            <person name="Wang Q."/>
            <person name="Bedoya-Reina O.C."/>
            <person name="Katiyar N."/>
            <person name="Tomsho L.P."/>
            <person name="Kasson L.M."/>
            <person name="Hardie R.A."/>
            <person name="Woodbridge P."/>
            <person name="Tindall E.A."/>
            <person name="Bertelsen M.F."/>
            <person name="Dixon D."/>
            <person name="Pyecroft S."/>
            <person name="Helgen K.M."/>
            <person name="Lesk A.M."/>
            <person name="Pringle T.H."/>
            <person name="Patterson N."/>
            <person name="Zhang Y."/>
            <person name="Kreiss A."/>
            <person name="Woods G.M."/>
            <person name="Jones M.E."/>
            <person name="Schuster S.C."/>
        </authorList>
    </citation>
    <scope>NUCLEOTIDE SEQUENCE [LARGE SCALE GENOMIC DNA]</scope>
</reference>
<dbReference type="Proteomes" id="UP000007648">
    <property type="component" value="Unassembled WGS sequence"/>
</dbReference>
<protein>
    <submittedName>
        <fullName evidence="1">Adenosine deaminase tRNA specific 1</fullName>
    </submittedName>
</protein>
<dbReference type="PANTHER" id="PTHR46516:SF1">
    <property type="entry name" value="TRNA-SPECIFIC ADENOSINE DEAMINASE 1"/>
    <property type="match status" value="1"/>
</dbReference>
<dbReference type="AlphaFoldDB" id="A0A7N4V5Z3"/>
<evidence type="ECO:0000313" key="1">
    <source>
        <dbReference type="Ensembl" id="ENSSHAP00000041838.1"/>
    </source>
</evidence>
<evidence type="ECO:0000313" key="2">
    <source>
        <dbReference type="Proteomes" id="UP000007648"/>
    </source>
</evidence>
<organism evidence="1 2">
    <name type="scientific">Sarcophilus harrisii</name>
    <name type="common">Tasmanian devil</name>
    <name type="synonym">Sarcophilus laniarius</name>
    <dbReference type="NCBI Taxonomy" id="9305"/>
    <lineage>
        <taxon>Eukaryota</taxon>
        <taxon>Metazoa</taxon>
        <taxon>Chordata</taxon>
        <taxon>Craniata</taxon>
        <taxon>Vertebrata</taxon>
        <taxon>Euteleostomi</taxon>
        <taxon>Mammalia</taxon>
        <taxon>Metatheria</taxon>
        <taxon>Dasyuromorphia</taxon>
        <taxon>Dasyuridae</taxon>
        <taxon>Sarcophilus</taxon>
    </lineage>
</organism>
<proteinExistence type="predicted"/>
<dbReference type="PANTHER" id="PTHR46516">
    <property type="entry name" value="TRNA-SPECIFIC ADENOSINE DEAMINASE 1"/>
    <property type="match status" value="1"/>
</dbReference>